<dbReference type="PANTHER" id="PTHR30217">
    <property type="entry name" value="PEPTIDASE U32 FAMILY"/>
    <property type="match status" value="1"/>
</dbReference>
<organism evidence="1 2">
    <name type="scientific">Carnobacterium maltaromaticum</name>
    <name type="common">Carnobacterium piscicola</name>
    <dbReference type="NCBI Taxonomy" id="2751"/>
    <lineage>
        <taxon>Bacteria</taxon>
        <taxon>Bacillati</taxon>
        <taxon>Bacillota</taxon>
        <taxon>Bacilli</taxon>
        <taxon>Lactobacillales</taxon>
        <taxon>Carnobacteriaceae</taxon>
        <taxon>Carnobacterium</taxon>
    </lineage>
</organism>
<evidence type="ECO:0000313" key="2">
    <source>
        <dbReference type="Proteomes" id="UP001290462"/>
    </source>
</evidence>
<proteinExistence type="predicted"/>
<dbReference type="Proteomes" id="UP001290462">
    <property type="component" value="Unassembled WGS sequence"/>
</dbReference>
<name>A0AAW9JR09_CARML</name>
<evidence type="ECO:0000313" key="1">
    <source>
        <dbReference type="EMBL" id="MDZ5757734.1"/>
    </source>
</evidence>
<accession>A0AAW9JR09</accession>
<protein>
    <submittedName>
        <fullName evidence="1">Peptidase U32 family protein</fullName>
    </submittedName>
</protein>
<comment type="caution">
    <text evidence="1">The sequence shown here is derived from an EMBL/GenBank/DDBJ whole genome shotgun (WGS) entry which is preliminary data.</text>
</comment>
<dbReference type="Pfam" id="PF01136">
    <property type="entry name" value="Peptidase_U32"/>
    <property type="match status" value="1"/>
</dbReference>
<dbReference type="RefSeq" id="WP_317944735.1">
    <property type="nucleotide sequence ID" value="NZ_JAVBVO010000002.1"/>
</dbReference>
<dbReference type="PANTHER" id="PTHR30217:SF12">
    <property type="entry name" value="U32 FAMILY PEPTIDASE"/>
    <property type="match status" value="1"/>
</dbReference>
<gene>
    <name evidence="1" type="ORF">RAK27_03600</name>
</gene>
<dbReference type="EMBL" id="JAVBVO010000002">
    <property type="protein sequence ID" value="MDZ5757734.1"/>
    <property type="molecule type" value="Genomic_DNA"/>
</dbReference>
<dbReference type="InterPro" id="IPR001539">
    <property type="entry name" value="Peptidase_U32"/>
</dbReference>
<sequence length="306" mass="34293">MIELIATAESIEQAQALIEAGVDTLYIGEDFYGLRLPTSFNLEEIEKITKLAHGGKTQICVAVNAIMHNDRIDFVGPYLKKLAEIGVDRVAIGDPGAIHILKTEKIPLPFVYDAQIMVTSSKQINFWVKRGATGAVLARELPYDELKILAPKIDVPAELLVYGATCIHQSKRPLVENYFNFIEKPEDTSKDRGLFISEPKKPETHYSIYEDINGTHIFATNDLNLVSGLEKLVEIGLTQWKLEGIFTSGQDFVEIVKLFVVAKEALLAGIWNESLLEELNQKIVALHPEKRELDEGFFIKDPDEVK</sequence>
<dbReference type="AlphaFoldDB" id="A0AAW9JR09"/>
<reference evidence="1" key="1">
    <citation type="submission" date="2023-08" db="EMBL/GenBank/DDBJ databases">
        <title>Genomic characterization of piscicolin 126 produced by Carnobacterium maltaromaticum CM22 strain isolated from salmon (Salmo salar).</title>
        <authorList>
            <person name="Gonzalez-Gragera E."/>
            <person name="Garcia-Lopez J.D."/>
            <person name="Teso-Perez C."/>
            <person name="Gimenez-Hernandez I."/>
            <person name="Peralta-Sanchez J.M."/>
            <person name="Valdivia E."/>
            <person name="Montalban-Lopez M."/>
            <person name="Martin-Platero A.M."/>
            <person name="Banos A."/>
            <person name="Martinez-Bueno M."/>
        </authorList>
    </citation>
    <scope>NUCLEOTIDE SEQUENCE</scope>
    <source>
        <strain evidence="1">CM22</strain>
    </source>
</reference>
<dbReference type="InterPro" id="IPR051454">
    <property type="entry name" value="RNA/ubiquinone_mod_enzymes"/>
</dbReference>